<evidence type="ECO:0000313" key="1">
    <source>
        <dbReference type="EMBL" id="MDR7164879.1"/>
    </source>
</evidence>
<reference evidence="1" key="1">
    <citation type="submission" date="2023-07" db="EMBL/GenBank/DDBJ databases">
        <title>Sorghum-associated microbial communities from plants grown in Nebraska, USA.</title>
        <authorList>
            <person name="Schachtman D."/>
        </authorList>
    </citation>
    <scope>NUCLEOTIDE SEQUENCE</scope>
    <source>
        <strain evidence="1">BE261</strain>
    </source>
</reference>
<organism evidence="1 2">
    <name type="scientific">Pseudarthrobacter oxydans</name>
    <name type="common">Arthrobacter oxydans</name>
    <dbReference type="NCBI Taxonomy" id="1671"/>
    <lineage>
        <taxon>Bacteria</taxon>
        <taxon>Bacillati</taxon>
        <taxon>Actinomycetota</taxon>
        <taxon>Actinomycetes</taxon>
        <taxon>Micrococcales</taxon>
        <taxon>Micrococcaceae</taxon>
        <taxon>Pseudarthrobacter</taxon>
    </lineage>
</organism>
<name>A0AAW8NER4_PSEOX</name>
<comment type="caution">
    <text evidence="1">The sequence shown here is derived from an EMBL/GenBank/DDBJ whole genome shotgun (WGS) entry which is preliminary data.</text>
</comment>
<evidence type="ECO:0000313" key="2">
    <source>
        <dbReference type="Proteomes" id="UP001262032"/>
    </source>
</evidence>
<dbReference type="EMBL" id="JAVDWN010000010">
    <property type="protein sequence ID" value="MDR7164879.1"/>
    <property type="molecule type" value="Genomic_DNA"/>
</dbReference>
<gene>
    <name evidence="1" type="ORF">J2X12_002917</name>
</gene>
<accession>A0AAW8NER4</accession>
<proteinExistence type="predicted"/>
<protein>
    <submittedName>
        <fullName evidence="1">Uncharacterized protein</fullName>
    </submittedName>
</protein>
<sequence length="74" mass="8149">MPQVTAEASSIRRYVPANLTQSRTAWRNALGYGIADVLDAAITPGGTTDLRQAILTAVYNHDTQSFEIRWDIAK</sequence>
<dbReference type="Proteomes" id="UP001262032">
    <property type="component" value="Unassembled WGS sequence"/>
</dbReference>
<dbReference type="RefSeq" id="WP_310114044.1">
    <property type="nucleotide sequence ID" value="NZ_JAVDTN010000017.1"/>
</dbReference>
<dbReference type="AlphaFoldDB" id="A0AAW8NER4"/>
<dbReference type="GeneID" id="97424171"/>